<dbReference type="InterPro" id="IPR001362">
    <property type="entry name" value="Glyco_hydro_32"/>
</dbReference>
<dbReference type="Gene3D" id="2.115.10.20">
    <property type="entry name" value="Glycosyl hydrolase domain, family 43"/>
    <property type="match status" value="1"/>
</dbReference>
<dbReference type="SUPFAM" id="SSF75005">
    <property type="entry name" value="Arabinanase/levansucrase/invertase"/>
    <property type="match status" value="1"/>
</dbReference>
<dbReference type="STRING" id="13333.W1PI35"/>
<dbReference type="AlphaFoldDB" id="W1PI35"/>
<dbReference type="Gene3D" id="2.60.120.560">
    <property type="entry name" value="Exo-inulinase, domain 1"/>
    <property type="match status" value="1"/>
</dbReference>
<dbReference type="InterPro" id="IPR013320">
    <property type="entry name" value="ConA-like_dom_sf"/>
</dbReference>
<comment type="similarity">
    <text evidence="1 4">Belongs to the glycosyl hydrolase 32 family.</text>
</comment>
<evidence type="ECO:0000256" key="2">
    <source>
        <dbReference type="ARBA" id="ARBA00022801"/>
    </source>
</evidence>
<sequence>MWECPDFFPVAEGGVLKGLDGSAMGEEGVKHVLKVSLDDLKTEYYTLGHYVLEKDKYEPDKEFVDCGSGLRFDYGKFYASKTFYEGGKGRRILWGWINESDSVHDDVKKGWSGVQGIPRSVWLDKTGRQLVQWPVAELETLRGERVDIIQRKLNSGSIVEVPGVKATQVDVEVTFDLKSNPMNQENVEILEEKWFNSPQLACSEMGTSMRSGIGPFGLLVLASKNLEEHTAVFFRVFKSPSRNKTMVLMCSDQRRSSLGKELDKTPYGGFVDVDLADGKIFLRTLVDHSIVESFGGGGRTCITARVYPELAIGEDAHLYAFNYGSVAINISKISAWNMGSAV</sequence>
<keyword evidence="2 4" id="KW-0378">Hydrolase</keyword>
<reference evidence="8" key="1">
    <citation type="journal article" date="2013" name="Science">
        <title>The Amborella genome and the evolution of flowering plants.</title>
        <authorList>
            <consortium name="Amborella Genome Project"/>
        </authorList>
    </citation>
    <scope>NUCLEOTIDE SEQUENCE [LARGE SCALE GENOMIC DNA]</scope>
</reference>
<dbReference type="InterPro" id="IPR013148">
    <property type="entry name" value="Glyco_hydro_32_N"/>
</dbReference>
<dbReference type="eggNOG" id="KOG0228">
    <property type="taxonomic scope" value="Eukaryota"/>
</dbReference>
<dbReference type="Proteomes" id="UP000017836">
    <property type="component" value="Unassembled WGS sequence"/>
</dbReference>
<dbReference type="SMART" id="SM00640">
    <property type="entry name" value="Glyco_32"/>
    <property type="match status" value="1"/>
</dbReference>
<dbReference type="SUPFAM" id="SSF49899">
    <property type="entry name" value="Concanavalin A-like lectins/glucanases"/>
    <property type="match status" value="1"/>
</dbReference>
<protein>
    <recommendedName>
        <fullName evidence="9">Glycosyl hydrolase family 32 C-terminal domain-containing protein</fullName>
    </recommendedName>
</protein>
<dbReference type="GO" id="GO:0004553">
    <property type="term" value="F:hydrolase activity, hydrolyzing O-glycosyl compounds"/>
    <property type="evidence" value="ECO:0007669"/>
    <property type="project" value="InterPro"/>
</dbReference>
<gene>
    <name evidence="7" type="ORF">AMTR_s00019p00208020</name>
</gene>
<evidence type="ECO:0000256" key="1">
    <source>
        <dbReference type="ARBA" id="ARBA00009902"/>
    </source>
</evidence>
<dbReference type="InterPro" id="IPR023296">
    <property type="entry name" value="Glyco_hydro_beta-prop_sf"/>
</dbReference>
<dbReference type="InterPro" id="IPR013189">
    <property type="entry name" value="Glyco_hydro_32_C"/>
</dbReference>
<dbReference type="Pfam" id="PF00251">
    <property type="entry name" value="Glyco_hydro_32N"/>
    <property type="match status" value="1"/>
</dbReference>
<dbReference type="EMBL" id="KI393807">
    <property type="protein sequence ID" value="ERN07281.1"/>
    <property type="molecule type" value="Genomic_DNA"/>
</dbReference>
<dbReference type="PANTHER" id="PTHR31953">
    <property type="entry name" value="BETA-FRUCTOFURANOSIDASE, INSOLUBLE ISOENZYME CWINV1-RELATED"/>
    <property type="match status" value="1"/>
</dbReference>
<dbReference type="InterPro" id="IPR050551">
    <property type="entry name" value="Fructan_Metab_Enzymes"/>
</dbReference>
<dbReference type="Pfam" id="PF08244">
    <property type="entry name" value="Glyco_hydro_32C"/>
    <property type="match status" value="1"/>
</dbReference>
<dbReference type="OMA" id="YTPDHAF"/>
<keyword evidence="8" id="KW-1185">Reference proteome</keyword>
<evidence type="ECO:0000256" key="4">
    <source>
        <dbReference type="RuleBase" id="RU362110"/>
    </source>
</evidence>
<organism evidence="7 8">
    <name type="scientific">Amborella trichopoda</name>
    <dbReference type="NCBI Taxonomy" id="13333"/>
    <lineage>
        <taxon>Eukaryota</taxon>
        <taxon>Viridiplantae</taxon>
        <taxon>Streptophyta</taxon>
        <taxon>Embryophyta</taxon>
        <taxon>Tracheophyta</taxon>
        <taxon>Spermatophyta</taxon>
        <taxon>Magnoliopsida</taxon>
        <taxon>Amborellales</taxon>
        <taxon>Amborellaceae</taxon>
        <taxon>Amborella</taxon>
    </lineage>
</organism>
<feature type="domain" description="Glycosyl hydrolase family 32 C-terminal" evidence="6">
    <location>
        <begin position="137"/>
        <end position="337"/>
    </location>
</feature>
<dbReference type="FunFam" id="2.60.120.560:FF:000002">
    <property type="entry name" value="Beta-fructofuranosidase, insoluble isoenzyme CWINV1"/>
    <property type="match status" value="1"/>
</dbReference>
<keyword evidence="3 4" id="KW-0326">Glycosidase</keyword>
<evidence type="ECO:0000259" key="5">
    <source>
        <dbReference type="Pfam" id="PF00251"/>
    </source>
</evidence>
<dbReference type="GO" id="GO:0005975">
    <property type="term" value="P:carbohydrate metabolic process"/>
    <property type="evidence" value="ECO:0007669"/>
    <property type="project" value="InterPro"/>
</dbReference>
<evidence type="ECO:0000259" key="6">
    <source>
        <dbReference type="Pfam" id="PF08244"/>
    </source>
</evidence>
<accession>W1PI35</accession>
<evidence type="ECO:0008006" key="9">
    <source>
        <dbReference type="Google" id="ProtNLM"/>
    </source>
</evidence>
<dbReference type="HOGENOM" id="CLU_001528_6_0_1"/>
<proteinExistence type="inferred from homology"/>
<evidence type="ECO:0000313" key="7">
    <source>
        <dbReference type="EMBL" id="ERN07281.1"/>
    </source>
</evidence>
<evidence type="ECO:0000256" key="3">
    <source>
        <dbReference type="ARBA" id="ARBA00023295"/>
    </source>
</evidence>
<dbReference type="Gramene" id="ERN07281">
    <property type="protein sequence ID" value="ERN07281"/>
    <property type="gene ID" value="AMTR_s00019p00208020"/>
</dbReference>
<evidence type="ECO:0000313" key="8">
    <source>
        <dbReference type="Proteomes" id="UP000017836"/>
    </source>
</evidence>
<feature type="domain" description="Glycosyl hydrolase family 32 N-terminal" evidence="5">
    <location>
        <begin position="1"/>
        <end position="134"/>
    </location>
</feature>
<name>W1PI35_AMBTC</name>